<sequence length="361" mass="37377">MSGSAQPVLIMAGGTGGHIFPGVAVADELRRRGIPVVWLGSQGGLETQIVPKAGIALETLDIGGVRGKGLMVKLTSVLRIIKAVLAARAILRRVDPRSVLSMGGFAAGPGGLAAWMLRRPLLVHEQNRVPGMTNRVLSRLARLTLSGFSDAFAQSGKLRWVGNPVRAAISALAPPQERLAQRTGSLRLLVLGGSLGAQALNTRLPQALAALDADICPQVRHQCGARHLDAAREAYAAAGVSAQVDSFIEDMAEAYAWADLVVCRAGALTLAEIAAAGVGSVLVPFPHAVDDHQTRNAESFVAAGAAVLLPESQASAQVLAGTLGDLLRSRQQLIAMAVAARSLAKPDAAATIADHCLEVAA</sequence>
<dbReference type="SUPFAM" id="SSF53756">
    <property type="entry name" value="UDP-Glycosyltransferase/glycogen phosphorylase"/>
    <property type="match status" value="1"/>
</dbReference>
<dbReference type="NCBIfam" id="TIGR01133">
    <property type="entry name" value="murG"/>
    <property type="match status" value="1"/>
</dbReference>
<feature type="domain" description="Glycosyltransferase family 28 N-terminal" evidence="11">
    <location>
        <begin position="8"/>
        <end position="142"/>
    </location>
</feature>
<evidence type="ECO:0000256" key="2">
    <source>
        <dbReference type="ARBA" id="ARBA00022618"/>
    </source>
</evidence>
<dbReference type="InterPro" id="IPR006009">
    <property type="entry name" value="GlcNAc_MurG"/>
</dbReference>
<feature type="binding site" evidence="10">
    <location>
        <position position="194"/>
    </location>
    <ligand>
        <name>UDP-N-acetyl-alpha-D-glucosamine</name>
        <dbReference type="ChEBI" id="CHEBI:57705"/>
    </ligand>
</feature>
<comment type="similarity">
    <text evidence="10">Belongs to the glycosyltransferase 28 family. MurG subfamily.</text>
</comment>
<evidence type="ECO:0000256" key="6">
    <source>
        <dbReference type="ARBA" id="ARBA00022984"/>
    </source>
</evidence>
<dbReference type="RefSeq" id="WP_261694685.1">
    <property type="nucleotide sequence ID" value="NZ_CP104694.1"/>
</dbReference>
<keyword evidence="8 10" id="KW-0131">Cell cycle</keyword>
<feature type="binding site" evidence="10">
    <location>
        <begin position="15"/>
        <end position="17"/>
    </location>
    <ligand>
        <name>UDP-N-acetyl-alpha-D-glucosamine</name>
        <dbReference type="ChEBI" id="CHEBI:57705"/>
    </ligand>
</feature>
<reference evidence="13" key="1">
    <citation type="submission" date="2022-09" db="EMBL/GenBank/DDBJ databases">
        <title>Tahibacter sp. nov., isolated from a fresh water.</title>
        <authorList>
            <person name="Baek J.H."/>
            <person name="Lee J.K."/>
            <person name="Kim J.M."/>
            <person name="Jeon C.O."/>
        </authorList>
    </citation>
    <scope>NUCLEOTIDE SEQUENCE</scope>
    <source>
        <strain evidence="13">W38</strain>
    </source>
</reference>
<dbReference type="InterPro" id="IPR007235">
    <property type="entry name" value="Glyco_trans_28_C"/>
</dbReference>
<gene>
    <name evidence="10 13" type="primary">murG</name>
    <name evidence="13" type="ORF">N4264_23750</name>
</gene>
<dbReference type="EC" id="2.4.1.227" evidence="10"/>
<evidence type="ECO:0000256" key="3">
    <source>
        <dbReference type="ARBA" id="ARBA00022676"/>
    </source>
</evidence>
<comment type="caution">
    <text evidence="10">Lacks conserved residue(s) required for the propagation of feature annotation.</text>
</comment>
<dbReference type="InterPro" id="IPR004276">
    <property type="entry name" value="GlycoTrans_28_N"/>
</dbReference>
<dbReference type="Proteomes" id="UP001064632">
    <property type="component" value="Chromosome"/>
</dbReference>
<dbReference type="Pfam" id="PF03033">
    <property type="entry name" value="Glyco_transf_28"/>
    <property type="match status" value="1"/>
</dbReference>
<evidence type="ECO:0000256" key="9">
    <source>
        <dbReference type="ARBA" id="ARBA00023316"/>
    </source>
</evidence>
<dbReference type="PANTHER" id="PTHR21015:SF22">
    <property type="entry name" value="GLYCOSYLTRANSFERASE"/>
    <property type="match status" value="1"/>
</dbReference>
<protein>
    <recommendedName>
        <fullName evidence="10">UDP-N-acetylglucosamine--N-acetylmuramyl-(pentapeptide) pyrophosphoryl-undecaprenol N-acetylglucosamine transferase</fullName>
        <ecNumber evidence="10">2.4.1.227</ecNumber>
    </recommendedName>
    <alternativeName>
        <fullName evidence="10">Undecaprenyl-PP-MurNAc-pentapeptide-UDPGlcNAc GlcNAc transferase</fullName>
    </alternativeName>
</protein>
<comment type="pathway">
    <text evidence="10">Cell wall biogenesis; peptidoglycan biosynthesis.</text>
</comment>
<evidence type="ECO:0000259" key="12">
    <source>
        <dbReference type="Pfam" id="PF04101"/>
    </source>
</evidence>
<accession>A0ABY6BF32</accession>
<evidence type="ECO:0000256" key="5">
    <source>
        <dbReference type="ARBA" id="ARBA00022960"/>
    </source>
</evidence>
<feature type="binding site" evidence="10">
    <location>
        <position position="166"/>
    </location>
    <ligand>
        <name>UDP-N-acetyl-alpha-D-glucosamine</name>
        <dbReference type="ChEBI" id="CHEBI:57705"/>
    </ligand>
</feature>
<dbReference type="Gene3D" id="3.40.50.2000">
    <property type="entry name" value="Glycogen Phosphorylase B"/>
    <property type="match status" value="2"/>
</dbReference>
<evidence type="ECO:0000256" key="4">
    <source>
        <dbReference type="ARBA" id="ARBA00022679"/>
    </source>
</evidence>
<keyword evidence="9 10" id="KW-0961">Cell wall biogenesis/degradation</keyword>
<keyword evidence="7 10" id="KW-0472">Membrane</keyword>
<feature type="binding site" evidence="10">
    <location>
        <position position="127"/>
    </location>
    <ligand>
        <name>UDP-N-acetyl-alpha-D-glucosamine</name>
        <dbReference type="ChEBI" id="CHEBI:57705"/>
    </ligand>
</feature>
<keyword evidence="4 10" id="KW-0808">Transferase</keyword>
<feature type="binding site" evidence="10">
    <location>
        <position position="248"/>
    </location>
    <ligand>
        <name>UDP-N-acetyl-alpha-D-glucosamine</name>
        <dbReference type="ChEBI" id="CHEBI:57705"/>
    </ligand>
</feature>
<evidence type="ECO:0000256" key="7">
    <source>
        <dbReference type="ARBA" id="ARBA00023136"/>
    </source>
</evidence>
<keyword evidence="14" id="KW-1185">Reference proteome</keyword>
<comment type="catalytic activity">
    <reaction evidence="10">
        <text>di-trans,octa-cis-undecaprenyl diphospho-N-acetyl-alpha-D-muramoyl-L-alanyl-D-glutamyl-meso-2,6-diaminopimeloyl-D-alanyl-D-alanine + UDP-N-acetyl-alpha-D-glucosamine = di-trans,octa-cis-undecaprenyl diphospho-[N-acetyl-alpha-D-glucosaminyl-(1-&gt;4)]-N-acetyl-alpha-D-muramoyl-L-alanyl-D-glutamyl-meso-2,6-diaminopimeloyl-D-alanyl-D-alanine + UDP + H(+)</text>
        <dbReference type="Rhea" id="RHEA:31227"/>
        <dbReference type="ChEBI" id="CHEBI:15378"/>
        <dbReference type="ChEBI" id="CHEBI:57705"/>
        <dbReference type="ChEBI" id="CHEBI:58223"/>
        <dbReference type="ChEBI" id="CHEBI:61387"/>
        <dbReference type="ChEBI" id="CHEBI:61388"/>
        <dbReference type="EC" id="2.4.1.227"/>
    </reaction>
</comment>
<evidence type="ECO:0000259" key="11">
    <source>
        <dbReference type="Pfam" id="PF03033"/>
    </source>
</evidence>
<organism evidence="13 14">
    <name type="scientific">Tahibacter amnicola</name>
    <dbReference type="NCBI Taxonomy" id="2976241"/>
    <lineage>
        <taxon>Bacteria</taxon>
        <taxon>Pseudomonadati</taxon>
        <taxon>Pseudomonadota</taxon>
        <taxon>Gammaproteobacteria</taxon>
        <taxon>Lysobacterales</taxon>
        <taxon>Rhodanobacteraceae</taxon>
        <taxon>Tahibacter</taxon>
    </lineage>
</organism>
<dbReference type="EMBL" id="CP104694">
    <property type="protein sequence ID" value="UXI67715.1"/>
    <property type="molecule type" value="Genomic_DNA"/>
</dbReference>
<evidence type="ECO:0000256" key="1">
    <source>
        <dbReference type="ARBA" id="ARBA00022475"/>
    </source>
</evidence>
<feature type="binding site" evidence="10">
    <location>
        <position position="293"/>
    </location>
    <ligand>
        <name>UDP-N-acetyl-alpha-D-glucosamine</name>
        <dbReference type="ChEBI" id="CHEBI:57705"/>
    </ligand>
</feature>
<dbReference type="PANTHER" id="PTHR21015">
    <property type="entry name" value="UDP-N-ACETYLGLUCOSAMINE--N-ACETYLMURAMYL-(PENTAPEPTIDE) PYROPHOSPHORYL-UNDECAPRENOL N-ACETYLGLUCOSAMINE TRANSFERASE 1"/>
    <property type="match status" value="1"/>
</dbReference>
<comment type="subcellular location">
    <subcellularLocation>
        <location evidence="10">Cell membrane</location>
        <topology evidence="10">Peripheral membrane protein</topology>
        <orientation evidence="10">Cytoplasmic side</orientation>
    </subcellularLocation>
</comment>
<keyword evidence="2 10" id="KW-0132">Cell division</keyword>
<proteinExistence type="inferred from homology"/>
<comment type="function">
    <text evidence="10">Cell wall formation. Catalyzes the transfer of a GlcNAc subunit on undecaprenyl-pyrophosphoryl-MurNAc-pentapeptide (lipid intermediate I) to form undecaprenyl-pyrophosphoryl-MurNAc-(pentapeptide)GlcNAc (lipid intermediate II).</text>
</comment>
<dbReference type="GO" id="GO:0016757">
    <property type="term" value="F:glycosyltransferase activity"/>
    <property type="evidence" value="ECO:0007669"/>
    <property type="project" value="UniProtKB-KW"/>
</dbReference>
<keyword evidence="6 10" id="KW-0573">Peptidoglycan synthesis</keyword>
<evidence type="ECO:0000256" key="8">
    <source>
        <dbReference type="ARBA" id="ARBA00023306"/>
    </source>
</evidence>
<evidence type="ECO:0000256" key="10">
    <source>
        <dbReference type="HAMAP-Rule" id="MF_00033"/>
    </source>
</evidence>
<name>A0ABY6BF32_9GAMM</name>
<keyword evidence="3 10" id="KW-0328">Glycosyltransferase</keyword>
<dbReference type="HAMAP" id="MF_00033">
    <property type="entry name" value="MurG"/>
    <property type="match status" value="1"/>
</dbReference>
<evidence type="ECO:0000313" key="13">
    <source>
        <dbReference type="EMBL" id="UXI67715.1"/>
    </source>
</evidence>
<feature type="domain" description="Glycosyl transferase family 28 C-terminal" evidence="12">
    <location>
        <begin position="188"/>
        <end position="351"/>
    </location>
</feature>
<dbReference type="Pfam" id="PF04101">
    <property type="entry name" value="Glyco_tran_28_C"/>
    <property type="match status" value="1"/>
</dbReference>
<dbReference type="CDD" id="cd03785">
    <property type="entry name" value="GT28_MurG"/>
    <property type="match status" value="1"/>
</dbReference>
<keyword evidence="5 10" id="KW-0133">Cell shape</keyword>
<keyword evidence="1 10" id="KW-1003">Cell membrane</keyword>
<evidence type="ECO:0000313" key="14">
    <source>
        <dbReference type="Proteomes" id="UP001064632"/>
    </source>
</evidence>